<dbReference type="Proteomes" id="UP001163046">
    <property type="component" value="Unassembled WGS sequence"/>
</dbReference>
<gene>
    <name evidence="1" type="ORF">OS493_029452</name>
</gene>
<comment type="caution">
    <text evidence="1">The sequence shown here is derived from an EMBL/GenBank/DDBJ whole genome shotgun (WGS) entry which is preliminary data.</text>
</comment>
<protein>
    <submittedName>
        <fullName evidence="1">Uncharacterized protein</fullName>
    </submittedName>
</protein>
<name>A0A9W9YNE5_9CNID</name>
<evidence type="ECO:0000313" key="2">
    <source>
        <dbReference type="Proteomes" id="UP001163046"/>
    </source>
</evidence>
<organism evidence="1 2">
    <name type="scientific">Desmophyllum pertusum</name>
    <dbReference type="NCBI Taxonomy" id="174260"/>
    <lineage>
        <taxon>Eukaryota</taxon>
        <taxon>Metazoa</taxon>
        <taxon>Cnidaria</taxon>
        <taxon>Anthozoa</taxon>
        <taxon>Hexacorallia</taxon>
        <taxon>Scleractinia</taxon>
        <taxon>Caryophylliina</taxon>
        <taxon>Caryophylliidae</taxon>
        <taxon>Desmophyllum</taxon>
    </lineage>
</organism>
<accession>A0A9W9YNE5</accession>
<reference evidence="1" key="1">
    <citation type="submission" date="2023-01" db="EMBL/GenBank/DDBJ databases">
        <title>Genome assembly of the deep-sea coral Lophelia pertusa.</title>
        <authorList>
            <person name="Herrera S."/>
            <person name="Cordes E."/>
        </authorList>
    </citation>
    <scope>NUCLEOTIDE SEQUENCE</scope>
    <source>
        <strain evidence="1">USNM1676648</strain>
        <tissue evidence="1">Polyp</tissue>
    </source>
</reference>
<proteinExistence type="predicted"/>
<evidence type="ECO:0000313" key="1">
    <source>
        <dbReference type="EMBL" id="KAJ7354893.1"/>
    </source>
</evidence>
<sequence length="197" mass="22383">MLNKIRSVKVLYSNRLISKEKYKGIRQNLTTSIDTANKKRLSLKFMEGARLPKILPYDKLVQFIKAVDIGDVKDIKTDFCHDLDDDEQVDGSYRELENFLLELADMYVAIDQCDPFLMHFGSEKYHFRVAVGADGAPFGKDDEATSWLISFLNVGQQIASEKENFIIAGANCGESHISMVRFAKKLVADISHIEKQQ</sequence>
<dbReference type="AlphaFoldDB" id="A0A9W9YNE5"/>
<keyword evidence="2" id="KW-1185">Reference proteome</keyword>
<dbReference type="EMBL" id="MU827331">
    <property type="protein sequence ID" value="KAJ7354893.1"/>
    <property type="molecule type" value="Genomic_DNA"/>
</dbReference>
<dbReference type="OrthoDB" id="5973377at2759"/>